<dbReference type="AlphaFoldDB" id="A0A433T668"/>
<feature type="transmembrane region" description="Helical" evidence="12">
    <location>
        <begin position="443"/>
        <end position="465"/>
    </location>
</feature>
<dbReference type="GO" id="GO:0006814">
    <property type="term" value="P:sodium ion transport"/>
    <property type="evidence" value="ECO:0007669"/>
    <property type="project" value="UniProtKB-KW"/>
</dbReference>
<keyword evidence="5 12" id="KW-0812">Transmembrane</keyword>
<feature type="transmembrane region" description="Helical" evidence="12">
    <location>
        <begin position="12"/>
        <end position="30"/>
    </location>
</feature>
<keyword evidence="8" id="KW-0406">Ion transport</keyword>
<evidence type="ECO:0000256" key="3">
    <source>
        <dbReference type="ARBA" id="ARBA00022448"/>
    </source>
</evidence>
<feature type="transmembrane region" description="Helical" evidence="12">
    <location>
        <begin position="75"/>
        <end position="104"/>
    </location>
</feature>
<evidence type="ECO:0000313" key="13">
    <source>
        <dbReference type="EMBL" id="RUS77037.1"/>
    </source>
</evidence>
<dbReference type="InterPro" id="IPR051163">
    <property type="entry name" value="Sodium:Solute_Symporter_SSF"/>
</dbReference>
<organism evidence="13 14">
    <name type="scientific">Elysia chlorotica</name>
    <name type="common">Eastern emerald elysia</name>
    <name type="synonym">Sea slug</name>
    <dbReference type="NCBI Taxonomy" id="188477"/>
    <lineage>
        <taxon>Eukaryota</taxon>
        <taxon>Metazoa</taxon>
        <taxon>Spiralia</taxon>
        <taxon>Lophotrochozoa</taxon>
        <taxon>Mollusca</taxon>
        <taxon>Gastropoda</taxon>
        <taxon>Heterobranchia</taxon>
        <taxon>Euthyneura</taxon>
        <taxon>Panpulmonata</taxon>
        <taxon>Sacoglossa</taxon>
        <taxon>Placobranchoidea</taxon>
        <taxon>Plakobranchidae</taxon>
        <taxon>Elysia</taxon>
    </lineage>
</organism>
<keyword evidence="10" id="KW-0739">Sodium transport</keyword>
<feature type="transmembrane region" description="Helical" evidence="12">
    <location>
        <begin position="384"/>
        <end position="405"/>
    </location>
</feature>
<dbReference type="GO" id="GO:0015293">
    <property type="term" value="F:symporter activity"/>
    <property type="evidence" value="ECO:0007669"/>
    <property type="project" value="TreeGrafter"/>
</dbReference>
<dbReference type="NCBIfam" id="TIGR00813">
    <property type="entry name" value="sss"/>
    <property type="match status" value="1"/>
</dbReference>
<evidence type="ECO:0000313" key="14">
    <source>
        <dbReference type="Proteomes" id="UP000271974"/>
    </source>
</evidence>
<feature type="transmembrane region" description="Helical" evidence="12">
    <location>
        <begin position="158"/>
        <end position="177"/>
    </location>
</feature>
<reference evidence="13 14" key="1">
    <citation type="submission" date="2019-01" db="EMBL/GenBank/DDBJ databases">
        <title>A draft genome assembly of the solar-powered sea slug Elysia chlorotica.</title>
        <authorList>
            <person name="Cai H."/>
            <person name="Li Q."/>
            <person name="Fang X."/>
            <person name="Li J."/>
            <person name="Curtis N.E."/>
            <person name="Altenburger A."/>
            <person name="Shibata T."/>
            <person name="Feng M."/>
            <person name="Maeda T."/>
            <person name="Schwartz J.A."/>
            <person name="Shigenobu S."/>
            <person name="Lundholm N."/>
            <person name="Nishiyama T."/>
            <person name="Yang H."/>
            <person name="Hasebe M."/>
            <person name="Li S."/>
            <person name="Pierce S.K."/>
            <person name="Wang J."/>
        </authorList>
    </citation>
    <scope>NUCLEOTIDE SEQUENCE [LARGE SCALE GENOMIC DNA]</scope>
    <source>
        <strain evidence="13">EC2010</strain>
        <tissue evidence="13">Whole organism of an adult</tissue>
    </source>
</reference>
<keyword evidence="7" id="KW-0915">Sodium</keyword>
<dbReference type="PANTHER" id="PTHR42985">
    <property type="entry name" value="SODIUM-COUPLED MONOCARBOXYLATE TRANSPORTER"/>
    <property type="match status" value="1"/>
</dbReference>
<evidence type="ECO:0000256" key="8">
    <source>
        <dbReference type="ARBA" id="ARBA00023065"/>
    </source>
</evidence>
<evidence type="ECO:0000256" key="2">
    <source>
        <dbReference type="ARBA" id="ARBA00006434"/>
    </source>
</evidence>
<keyword evidence="3" id="KW-0813">Transport</keyword>
<name>A0A433T668_ELYCH</name>
<accession>A0A433T668</accession>
<comment type="similarity">
    <text evidence="2 11">Belongs to the sodium:solute symporter (SSF) (TC 2.A.21) family.</text>
</comment>
<sequence length="646" mass="71401">MSESVTYGVADYAVGTVILLVPLAIGVWYAVRDFHKATRDEYLLGGRQMLILPVTMSTFISFTSAVSLMGTPAEIFYFGGIGFDMYLGLALSYVVGAFTVVPLMQPLKLTSVYEYLQLRYQSTTLHLLGTLMGMLQMIFYQAFVMLLPALALQSCANLPLWISLALFGGVGTIYTTIGGYKSVVWTDVFQTLVVLAGLFIIIIKGKRCIEVGGFHQVWSISSEGGRLDFNKFSPDPRTRHTHWSLILGFAVLWICNSLSQAVVQRISSLRSLKDAKKSFLLNAPFILLIGILNSFVGLIAYAYYFYKRCGPFEAGLITNRNQIAPYFVLHAMADLPGLSGLFLGVLCCGSLSTLSSGINAMAANTVQDFLSRPLRRVREATITFVTKVFALLYGALAILMSFFMAEYMTGPATQMTSAMMSALGSPVMGIIVMGASVPWANKYGALVGALVSLVVNLWMGMGSVIHAKPPTPLGPVPTDKCPVSNSSGFQTHASLTLDTQLNHYTNFLNADYEMFATTTTMSSNHLNRTTTSDMFFLYEISYEWYPVVGGLVCIITGLVVSFLTSLSKNDKGLCFFHPGSTEAKYIFPFLRRFWALRDDLMDSDLDEDELSKSEMTKLESRRKVDMTKDTLNMENVYPLLKYPRAY</sequence>
<evidence type="ECO:0000256" key="4">
    <source>
        <dbReference type="ARBA" id="ARBA00022475"/>
    </source>
</evidence>
<dbReference type="PANTHER" id="PTHR42985:SF40">
    <property type="entry name" value="LD47995P-RELATED"/>
    <property type="match status" value="1"/>
</dbReference>
<dbReference type="STRING" id="188477.A0A433T668"/>
<evidence type="ECO:0000256" key="9">
    <source>
        <dbReference type="ARBA" id="ARBA00023136"/>
    </source>
</evidence>
<dbReference type="EMBL" id="RQTK01000616">
    <property type="protein sequence ID" value="RUS77037.1"/>
    <property type="molecule type" value="Genomic_DNA"/>
</dbReference>
<keyword evidence="6 12" id="KW-1133">Transmembrane helix</keyword>
<comment type="subcellular location">
    <subcellularLocation>
        <location evidence="1">Cell membrane</location>
        <topology evidence="1">Multi-pass membrane protein</topology>
    </subcellularLocation>
</comment>
<dbReference type="InterPro" id="IPR038377">
    <property type="entry name" value="Na/Glc_symporter_sf"/>
</dbReference>
<comment type="caution">
    <text evidence="13">The sequence shown here is derived from an EMBL/GenBank/DDBJ whole genome shotgun (WGS) entry which is preliminary data.</text>
</comment>
<dbReference type="PROSITE" id="PS50283">
    <property type="entry name" value="NA_SOLUT_SYMP_3"/>
    <property type="match status" value="1"/>
</dbReference>
<protein>
    <recommendedName>
        <fullName evidence="15">Sodium-coupled monocarboxylate transporter 1</fullName>
    </recommendedName>
</protein>
<dbReference type="GO" id="GO:0005886">
    <property type="term" value="C:plasma membrane"/>
    <property type="evidence" value="ECO:0007669"/>
    <property type="project" value="UniProtKB-SubCell"/>
</dbReference>
<proteinExistence type="inferred from homology"/>
<feature type="transmembrane region" description="Helical" evidence="12">
    <location>
        <begin position="544"/>
        <end position="563"/>
    </location>
</feature>
<feature type="transmembrane region" description="Helical" evidence="12">
    <location>
        <begin position="50"/>
        <end position="69"/>
    </location>
</feature>
<feature type="transmembrane region" description="Helical" evidence="12">
    <location>
        <begin position="417"/>
        <end position="436"/>
    </location>
</feature>
<feature type="transmembrane region" description="Helical" evidence="12">
    <location>
        <begin position="279"/>
        <end position="306"/>
    </location>
</feature>
<evidence type="ECO:0000256" key="11">
    <source>
        <dbReference type="RuleBase" id="RU362091"/>
    </source>
</evidence>
<dbReference type="Gene3D" id="1.20.1730.10">
    <property type="entry name" value="Sodium/glucose cotransporter"/>
    <property type="match status" value="1"/>
</dbReference>
<dbReference type="Pfam" id="PF00474">
    <property type="entry name" value="SSF"/>
    <property type="match status" value="1"/>
</dbReference>
<evidence type="ECO:0000256" key="12">
    <source>
        <dbReference type="SAM" id="Phobius"/>
    </source>
</evidence>
<evidence type="ECO:0000256" key="1">
    <source>
        <dbReference type="ARBA" id="ARBA00004651"/>
    </source>
</evidence>
<evidence type="ECO:0000256" key="10">
    <source>
        <dbReference type="ARBA" id="ARBA00023201"/>
    </source>
</evidence>
<feature type="transmembrane region" description="Helical" evidence="12">
    <location>
        <begin position="240"/>
        <end position="258"/>
    </location>
</feature>
<dbReference type="InterPro" id="IPR001734">
    <property type="entry name" value="Na/solute_symporter"/>
</dbReference>
<keyword evidence="9 12" id="KW-0472">Membrane</keyword>
<feature type="transmembrane region" description="Helical" evidence="12">
    <location>
        <begin position="125"/>
        <end position="152"/>
    </location>
</feature>
<gene>
    <name evidence="13" type="ORF">EGW08_015217</name>
</gene>
<keyword evidence="14" id="KW-1185">Reference proteome</keyword>
<dbReference type="OrthoDB" id="6132759at2759"/>
<feature type="transmembrane region" description="Helical" evidence="12">
    <location>
        <begin position="341"/>
        <end position="363"/>
    </location>
</feature>
<evidence type="ECO:0000256" key="6">
    <source>
        <dbReference type="ARBA" id="ARBA00022989"/>
    </source>
</evidence>
<evidence type="ECO:0000256" key="5">
    <source>
        <dbReference type="ARBA" id="ARBA00022692"/>
    </source>
</evidence>
<feature type="transmembrane region" description="Helical" evidence="12">
    <location>
        <begin position="184"/>
        <end position="203"/>
    </location>
</feature>
<evidence type="ECO:0000256" key="7">
    <source>
        <dbReference type="ARBA" id="ARBA00023053"/>
    </source>
</evidence>
<dbReference type="Proteomes" id="UP000271974">
    <property type="component" value="Unassembled WGS sequence"/>
</dbReference>
<evidence type="ECO:0008006" key="15">
    <source>
        <dbReference type="Google" id="ProtNLM"/>
    </source>
</evidence>
<keyword evidence="4" id="KW-1003">Cell membrane</keyword>